<keyword evidence="3" id="KW-0255">Endonuclease</keyword>
<feature type="domain" description="Endonuclease/exonuclease/phosphatase" evidence="5">
    <location>
        <begin position="102"/>
        <end position="353"/>
    </location>
</feature>
<dbReference type="PANTHER" id="PTHR11371">
    <property type="entry name" value="DEOXYRIBONUCLEASE"/>
    <property type="match status" value="1"/>
</dbReference>
<gene>
    <name evidence="6" type="ORF">H4Q32_023161</name>
</gene>
<dbReference type="EMBL" id="JACTAM010000011">
    <property type="protein sequence ID" value="KAI2658989.1"/>
    <property type="molecule type" value="Genomic_DNA"/>
</dbReference>
<evidence type="ECO:0000256" key="3">
    <source>
        <dbReference type="ARBA" id="ARBA00022759"/>
    </source>
</evidence>
<keyword evidence="4" id="KW-0378">Hydrolase</keyword>
<dbReference type="SMART" id="SM00476">
    <property type="entry name" value="DNaseIc"/>
    <property type="match status" value="1"/>
</dbReference>
<keyword evidence="2" id="KW-0540">Nuclease</keyword>
<dbReference type="Gene3D" id="3.60.10.10">
    <property type="entry name" value="Endonuclease/exonuclease/phosphatase"/>
    <property type="match status" value="1"/>
</dbReference>
<keyword evidence="7" id="KW-1185">Reference proteome</keyword>
<reference evidence="6 7" key="1">
    <citation type="submission" date="2022-01" db="EMBL/GenBank/DDBJ databases">
        <title>A high-quality chromosome-level genome assembly of rohu carp, Labeo rohita.</title>
        <authorList>
            <person name="Arick M.A. II"/>
            <person name="Hsu C.-Y."/>
            <person name="Magbanua Z."/>
            <person name="Pechanova O."/>
            <person name="Grover C."/>
            <person name="Miller E."/>
            <person name="Thrash A."/>
            <person name="Ezzel L."/>
            <person name="Alam S."/>
            <person name="Benzie J."/>
            <person name="Hamilton M."/>
            <person name="Karsi A."/>
            <person name="Lawrence M.L."/>
            <person name="Peterson D.G."/>
        </authorList>
    </citation>
    <scope>NUCLEOTIDE SEQUENCE [LARGE SCALE GENOMIC DNA]</scope>
    <source>
        <strain evidence="7">BAU-BD-2019</strain>
        <tissue evidence="6">Blood</tissue>
    </source>
</reference>
<evidence type="ECO:0000256" key="1">
    <source>
        <dbReference type="ARBA" id="ARBA00007359"/>
    </source>
</evidence>
<dbReference type="Proteomes" id="UP000830375">
    <property type="component" value="Unassembled WGS sequence"/>
</dbReference>
<evidence type="ECO:0000256" key="4">
    <source>
        <dbReference type="ARBA" id="ARBA00022801"/>
    </source>
</evidence>
<comment type="similarity">
    <text evidence="1">Belongs to the DNase I family.</text>
</comment>
<dbReference type="InterPro" id="IPR005135">
    <property type="entry name" value="Endo/exonuclease/phosphatase"/>
</dbReference>
<dbReference type="SUPFAM" id="SSF56219">
    <property type="entry name" value="DNase I-like"/>
    <property type="match status" value="1"/>
</dbReference>
<dbReference type="Pfam" id="PF03372">
    <property type="entry name" value="Exo_endo_phos"/>
    <property type="match status" value="1"/>
</dbReference>
<dbReference type="InterPro" id="IPR036691">
    <property type="entry name" value="Endo/exonu/phosph_ase_sf"/>
</dbReference>
<dbReference type="CDD" id="cd10282">
    <property type="entry name" value="DNase1"/>
    <property type="match status" value="1"/>
</dbReference>
<dbReference type="PANTHER" id="PTHR11371:SF32">
    <property type="entry name" value="DEOXYRIBONUCLEASE GAMMA"/>
    <property type="match status" value="1"/>
</dbReference>
<dbReference type="PRINTS" id="PR00130">
    <property type="entry name" value="DNASEI"/>
</dbReference>
<dbReference type="InterPro" id="IPR016202">
    <property type="entry name" value="DNase_I"/>
</dbReference>
<accession>A0ABQ8M7Y2</accession>
<name>A0ABQ8M7Y2_LABRO</name>
<evidence type="ECO:0000256" key="2">
    <source>
        <dbReference type="ARBA" id="ARBA00022722"/>
    </source>
</evidence>
<protein>
    <submittedName>
        <fullName evidence="6">Deoxyribonuclease gamma</fullName>
    </submittedName>
</protein>
<organism evidence="6 7">
    <name type="scientific">Labeo rohita</name>
    <name type="common">Indian major carp</name>
    <name type="synonym">Cyprinus rohita</name>
    <dbReference type="NCBI Taxonomy" id="84645"/>
    <lineage>
        <taxon>Eukaryota</taxon>
        <taxon>Metazoa</taxon>
        <taxon>Chordata</taxon>
        <taxon>Craniata</taxon>
        <taxon>Vertebrata</taxon>
        <taxon>Euteleostomi</taxon>
        <taxon>Actinopterygii</taxon>
        <taxon>Neopterygii</taxon>
        <taxon>Teleostei</taxon>
        <taxon>Ostariophysi</taxon>
        <taxon>Cypriniformes</taxon>
        <taxon>Cyprinidae</taxon>
        <taxon>Labeoninae</taxon>
        <taxon>Labeonini</taxon>
        <taxon>Labeo</taxon>
    </lineage>
</organism>
<sequence>MGIASEHLSGAQLTSNRSHWAANVAVSGKQTSVRGRMTPYIKGTGRRCTYSCDGRVVKALDLKSNGVSPRRFEPCSQRRLTVMLSALILLLNLGGAAALKICSFNIRSFGESKISKPDVRDIIVESISRCDLMLVLEIKDAKEKAFDQLMTHLNNRSRTRANEFSSVISKRLGRKSYKEQYAFIYRQKMLSVKSVYQYPDTQTGDEDAFAREPFVVWFSSPKTEIKDFVIIPIHTAPEAAVKEIDELYDVYQNVSQLWQSDNFIIMGDFNAACGYVPKRQWVNIRLRSETEFVWLTGDKLDTSVKTSTKCAYDRVVLRGEQIIEAVNPESVEVFNFKDEFGLTEQEALAVSDHFPLCITVNQAQTRG</sequence>
<proteinExistence type="inferred from homology"/>
<evidence type="ECO:0000313" key="7">
    <source>
        <dbReference type="Proteomes" id="UP000830375"/>
    </source>
</evidence>
<comment type="caution">
    <text evidence="6">The sequence shown here is derived from an EMBL/GenBank/DDBJ whole genome shotgun (WGS) entry which is preliminary data.</text>
</comment>
<evidence type="ECO:0000259" key="5">
    <source>
        <dbReference type="Pfam" id="PF03372"/>
    </source>
</evidence>
<evidence type="ECO:0000313" key="6">
    <source>
        <dbReference type="EMBL" id="KAI2658989.1"/>
    </source>
</evidence>